<reference evidence="2 3" key="2">
    <citation type="journal article" date="2019" name="G3 (Bethesda)">
        <title>Hybrid Assembly of the Genome of the Entomopathogenic Nematode Steinernema carpocapsae Identifies the X-Chromosome.</title>
        <authorList>
            <person name="Serra L."/>
            <person name="Macchietto M."/>
            <person name="Macias-Munoz A."/>
            <person name="McGill C.J."/>
            <person name="Rodriguez I.M."/>
            <person name="Rodriguez B."/>
            <person name="Murad R."/>
            <person name="Mortazavi A."/>
        </authorList>
    </citation>
    <scope>NUCLEOTIDE SEQUENCE [LARGE SCALE GENOMIC DNA]</scope>
    <source>
        <strain evidence="2 3">ALL</strain>
    </source>
</reference>
<protein>
    <submittedName>
        <fullName evidence="2">Uncharacterized protein</fullName>
    </submittedName>
</protein>
<dbReference type="Proteomes" id="UP000298663">
    <property type="component" value="Chromosome X"/>
</dbReference>
<accession>A0A4U8V326</accession>
<keyword evidence="3" id="KW-1185">Reference proteome</keyword>
<evidence type="ECO:0000313" key="2">
    <source>
        <dbReference type="EMBL" id="TMS39729.1"/>
    </source>
</evidence>
<feature type="region of interest" description="Disordered" evidence="1">
    <location>
        <begin position="1"/>
        <end position="124"/>
    </location>
</feature>
<feature type="compositionally biased region" description="Basic and acidic residues" evidence="1">
    <location>
        <begin position="78"/>
        <end position="89"/>
    </location>
</feature>
<organism evidence="2 3">
    <name type="scientific">Steinernema carpocapsae</name>
    <name type="common">Entomopathogenic nematode</name>
    <dbReference type="NCBI Taxonomy" id="34508"/>
    <lineage>
        <taxon>Eukaryota</taxon>
        <taxon>Metazoa</taxon>
        <taxon>Ecdysozoa</taxon>
        <taxon>Nematoda</taxon>
        <taxon>Chromadorea</taxon>
        <taxon>Rhabditida</taxon>
        <taxon>Tylenchina</taxon>
        <taxon>Panagrolaimomorpha</taxon>
        <taxon>Strongyloidoidea</taxon>
        <taxon>Steinernematidae</taxon>
        <taxon>Steinernema</taxon>
    </lineage>
</organism>
<evidence type="ECO:0000256" key="1">
    <source>
        <dbReference type="SAM" id="MobiDB-lite"/>
    </source>
</evidence>
<gene>
    <name evidence="2" type="ORF">L596_006211</name>
</gene>
<name>A0A4U8V326_STECR</name>
<proteinExistence type="predicted"/>
<dbReference type="AlphaFoldDB" id="A0A4U8V326"/>
<feature type="compositionally biased region" description="Basic and acidic residues" evidence="1">
    <location>
        <begin position="21"/>
        <end position="35"/>
    </location>
</feature>
<sequence>MDKSEGNRAVGKQLKTIGAAVRKESDKKRFTEERSPLNPKSTTVAREDSEDSDAEGNFTIIVTDPNRDTESDGSGTGEEEKVNYKKENADWNPGGFKTKPTEDPEDYENDNKRRLQQMPQMMNL</sequence>
<dbReference type="EMBL" id="CM016762">
    <property type="protein sequence ID" value="TMS39729.1"/>
    <property type="molecule type" value="Genomic_DNA"/>
</dbReference>
<evidence type="ECO:0000313" key="3">
    <source>
        <dbReference type="Proteomes" id="UP000298663"/>
    </source>
</evidence>
<reference evidence="2 3" key="1">
    <citation type="journal article" date="2015" name="Genome Biol.">
        <title>Comparative genomics of Steinernema reveals deeply conserved gene regulatory networks.</title>
        <authorList>
            <person name="Dillman A.R."/>
            <person name="Macchietto M."/>
            <person name="Porter C.F."/>
            <person name="Rogers A."/>
            <person name="Williams B."/>
            <person name="Antoshechkin I."/>
            <person name="Lee M.M."/>
            <person name="Goodwin Z."/>
            <person name="Lu X."/>
            <person name="Lewis E.E."/>
            <person name="Goodrich-Blair H."/>
            <person name="Stock S.P."/>
            <person name="Adams B.J."/>
            <person name="Sternberg P.W."/>
            <person name="Mortazavi A."/>
        </authorList>
    </citation>
    <scope>NUCLEOTIDE SEQUENCE [LARGE SCALE GENOMIC DNA]</scope>
    <source>
        <strain evidence="2 3">ALL</strain>
    </source>
</reference>